<proteinExistence type="predicted"/>
<feature type="transmembrane region" description="Helical" evidence="1">
    <location>
        <begin position="44"/>
        <end position="68"/>
    </location>
</feature>
<dbReference type="RefSeq" id="WP_088813382.1">
    <property type="nucleotide sequence ID" value="NZ_FYEX01000002.1"/>
</dbReference>
<protein>
    <submittedName>
        <fullName evidence="3">Ion channel</fullName>
    </submittedName>
</protein>
<dbReference type="SUPFAM" id="SSF81324">
    <property type="entry name" value="Voltage-gated potassium channels"/>
    <property type="match status" value="1"/>
</dbReference>
<dbReference type="InterPro" id="IPR013099">
    <property type="entry name" value="K_chnl_dom"/>
</dbReference>
<dbReference type="Proteomes" id="UP000197215">
    <property type="component" value="Unassembled WGS sequence"/>
</dbReference>
<evidence type="ECO:0000313" key="4">
    <source>
        <dbReference type="Proteomes" id="UP000197215"/>
    </source>
</evidence>
<dbReference type="AlphaFoldDB" id="A0A212U137"/>
<feature type="transmembrane region" description="Helical" evidence="1">
    <location>
        <begin position="88"/>
        <end position="108"/>
    </location>
</feature>
<sequence length="156" mass="18080">MYLTFAFALNTLLVILAILIHYEVLFWMDKKLPRIAHLPSRFRVLVGVGVIFLTHIVEIWLFGIGYYFTLKFDGMGQLVGTGQFNGEFLDYIYLSFITFTTVGYGDIVAQGYVRYLTGIEALTGLLLITWSASFLFLEMQKYWTDSRRVETTTWKK</sequence>
<keyword evidence="1" id="KW-0472">Membrane</keyword>
<feature type="transmembrane region" description="Helical" evidence="1">
    <location>
        <begin position="115"/>
        <end position="137"/>
    </location>
</feature>
<keyword evidence="1" id="KW-0812">Transmembrane</keyword>
<dbReference type="EMBL" id="FYEX01000002">
    <property type="protein sequence ID" value="SNC71975.1"/>
    <property type="molecule type" value="Genomic_DNA"/>
</dbReference>
<reference evidence="3 4" key="1">
    <citation type="submission" date="2017-06" db="EMBL/GenBank/DDBJ databases">
        <authorList>
            <person name="Kim H.J."/>
            <person name="Triplett B.A."/>
        </authorList>
    </citation>
    <scope>NUCLEOTIDE SEQUENCE [LARGE SCALE GENOMIC DNA]</scope>
    <source>
        <strain evidence="3 4">MWH-VicM1</strain>
    </source>
</reference>
<name>A0A212U137_9BURK</name>
<dbReference type="Gene3D" id="1.10.287.70">
    <property type="match status" value="1"/>
</dbReference>
<gene>
    <name evidence="3" type="ORF">SAMN06295916_1442</name>
</gene>
<organism evidence="3 4">
    <name type="scientific">Polynucleobacter victoriensis</name>
    <dbReference type="NCBI Taxonomy" id="2049319"/>
    <lineage>
        <taxon>Bacteria</taxon>
        <taxon>Pseudomonadati</taxon>
        <taxon>Pseudomonadota</taxon>
        <taxon>Betaproteobacteria</taxon>
        <taxon>Burkholderiales</taxon>
        <taxon>Burkholderiaceae</taxon>
        <taxon>Polynucleobacter</taxon>
    </lineage>
</organism>
<feature type="transmembrane region" description="Helical" evidence="1">
    <location>
        <begin position="6"/>
        <end position="24"/>
    </location>
</feature>
<keyword evidence="1" id="KW-1133">Transmembrane helix</keyword>
<keyword evidence="4" id="KW-1185">Reference proteome</keyword>
<evidence type="ECO:0000259" key="2">
    <source>
        <dbReference type="Pfam" id="PF07885"/>
    </source>
</evidence>
<dbReference type="Pfam" id="PF07885">
    <property type="entry name" value="Ion_trans_2"/>
    <property type="match status" value="1"/>
</dbReference>
<evidence type="ECO:0000313" key="3">
    <source>
        <dbReference type="EMBL" id="SNC71975.1"/>
    </source>
</evidence>
<dbReference type="OrthoDB" id="9813518at2"/>
<evidence type="ECO:0000256" key="1">
    <source>
        <dbReference type="SAM" id="Phobius"/>
    </source>
</evidence>
<accession>A0A212U137</accession>
<feature type="domain" description="Potassium channel" evidence="2">
    <location>
        <begin position="56"/>
        <end position="136"/>
    </location>
</feature>